<dbReference type="AlphaFoldDB" id="A0A8H9DAS6"/>
<sequence>MVTIDANILRRRTAVQAGVRMCTAGCWLIHWLVPLLPGGVVAAQQHLSDGQALIEQFVATFSEARQHHAG</sequence>
<organism evidence="1 2">
    <name type="scientific">Nitrosomonas nitrosa</name>
    <dbReference type="NCBI Taxonomy" id="52442"/>
    <lineage>
        <taxon>Bacteria</taxon>
        <taxon>Pseudomonadati</taxon>
        <taxon>Pseudomonadota</taxon>
        <taxon>Betaproteobacteria</taxon>
        <taxon>Nitrosomonadales</taxon>
        <taxon>Nitrosomonadaceae</taxon>
        <taxon>Nitrosomonas</taxon>
    </lineage>
</organism>
<protein>
    <submittedName>
        <fullName evidence="1">Uncharacterized protein</fullName>
    </submittedName>
</protein>
<dbReference type="Proteomes" id="UP000601736">
    <property type="component" value="Unassembled WGS sequence"/>
</dbReference>
<gene>
    <name evidence="1" type="ORF">NMYAN_40074</name>
</gene>
<comment type="caution">
    <text evidence="1">The sequence shown here is derived from an EMBL/GenBank/DDBJ whole genome shotgun (WGS) entry which is preliminary data.</text>
</comment>
<dbReference type="EMBL" id="CAJNAP010000034">
    <property type="protein sequence ID" value="CAE6512164.1"/>
    <property type="molecule type" value="Genomic_DNA"/>
</dbReference>
<accession>A0A8H9DAS6</accession>
<evidence type="ECO:0000313" key="1">
    <source>
        <dbReference type="EMBL" id="CAE6512164.1"/>
    </source>
</evidence>
<proteinExistence type="predicted"/>
<reference evidence="1" key="1">
    <citation type="submission" date="2021-02" db="EMBL/GenBank/DDBJ databases">
        <authorList>
            <person name="Han P."/>
        </authorList>
    </citation>
    <scope>NUCLEOTIDE SEQUENCE</scope>
    <source>
        <strain evidence="1">Nitrosomonas nitrosa 18-3D</strain>
    </source>
</reference>
<name>A0A8H9DAS6_9PROT</name>
<evidence type="ECO:0000313" key="2">
    <source>
        <dbReference type="Proteomes" id="UP000601736"/>
    </source>
</evidence>
<dbReference type="RefSeq" id="WP_204800178.1">
    <property type="nucleotide sequence ID" value="NZ_CAJNAP010000034.1"/>
</dbReference>